<dbReference type="Pfam" id="PF09341">
    <property type="entry name" value="Pcc1"/>
    <property type="match status" value="1"/>
</dbReference>
<proteinExistence type="inferred from homology"/>
<evidence type="ECO:0000313" key="2">
    <source>
        <dbReference type="EMBL" id="UJG39664.1"/>
    </source>
</evidence>
<dbReference type="InterPro" id="IPR015419">
    <property type="entry name" value="CTAG/Pcc1"/>
</dbReference>
<dbReference type="Gene3D" id="3.30.310.50">
    <property type="entry name" value="Alpha-D-phosphohexomutase, C-terminal domain"/>
    <property type="match status" value="1"/>
</dbReference>
<reference evidence="2" key="1">
    <citation type="journal article" date="2022" name="Nat. Microbiol.">
        <title>Unique mobile elements and scalable gene flow at the prokaryote-eukaryote boundary revealed by circularized Asgard archaea genomes.</title>
        <authorList>
            <person name="Wu F."/>
            <person name="Speth D.R."/>
            <person name="Philosof A."/>
            <person name="Cremiere A."/>
            <person name="Narayanan A."/>
            <person name="Barco R.A."/>
            <person name="Connon S.A."/>
            <person name="Amend J.P."/>
            <person name="Antoshechkin I.A."/>
            <person name="Orphan V.J."/>
        </authorList>
    </citation>
    <scope>NUCLEOTIDE SEQUENCE</scope>
    <source>
        <strain evidence="2">PM71</strain>
    </source>
</reference>
<name>A0A9Y1BJZ9_9ARCH</name>
<evidence type="ECO:0008006" key="3">
    <source>
        <dbReference type="Google" id="ProtNLM"/>
    </source>
</evidence>
<accession>A0A9Y1BJZ9</accession>
<organism evidence="2">
    <name type="scientific">Candidatus Heimdallarchaeum aukensis</name>
    <dbReference type="NCBI Taxonomy" id="2876573"/>
    <lineage>
        <taxon>Archaea</taxon>
        <taxon>Promethearchaeati</taxon>
        <taxon>Candidatus Heimdallarchaeota</taxon>
        <taxon>Candidatus Heimdallarchaeia (ex Rinke et al. 2021) (nom. nud.)</taxon>
        <taxon>Candidatus Heimdallarchaeales</taxon>
        <taxon>Candidatus Heimdallarchaeaceae</taxon>
        <taxon>Candidatus Heimdallarchaeum</taxon>
    </lineage>
</organism>
<dbReference type="Proteomes" id="UP001201020">
    <property type="component" value="Chromosome"/>
</dbReference>
<dbReference type="NCBIfam" id="NF011470">
    <property type="entry name" value="PRK14887.1"/>
    <property type="match status" value="1"/>
</dbReference>
<protein>
    <recommendedName>
        <fullName evidence="3">Transcription factor Pcc1</fullName>
    </recommendedName>
</protein>
<comment type="similarity">
    <text evidence="1">Belongs to the CTAG/PCC1 family.</text>
</comment>
<evidence type="ECO:0000256" key="1">
    <source>
        <dbReference type="ARBA" id="ARBA00007073"/>
    </source>
</evidence>
<dbReference type="EMBL" id="CP084166">
    <property type="protein sequence ID" value="UJG39664.1"/>
    <property type="molecule type" value="Genomic_DNA"/>
</dbReference>
<gene>
    <name evidence="2" type="ORF">K9W45_07275</name>
</gene>
<sequence>MINEIEFTSKISFEDENMCKIIASSLEIETKNLVTDRAVASINRDKKDLFLLIKAKDSVSARAAMNSYLKLIDVSLKIIQKTTEH</sequence>
<dbReference type="AlphaFoldDB" id="A0A9Y1BJZ9"/>